<name>A0A2S6BXS4_9PEZI</name>
<feature type="transmembrane region" description="Helical" evidence="1">
    <location>
        <begin position="267"/>
        <end position="286"/>
    </location>
</feature>
<keyword evidence="1" id="KW-0812">Transmembrane</keyword>
<comment type="caution">
    <text evidence="3">The sequence shown here is derived from an EMBL/GenBank/DDBJ whole genome shotgun (WGS) entry which is preliminary data.</text>
</comment>
<dbReference type="Pfam" id="PF12051">
    <property type="entry name" value="DUF3533"/>
    <property type="match status" value="1"/>
</dbReference>
<keyword evidence="1" id="KW-0472">Membrane</keyword>
<dbReference type="InterPro" id="IPR022703">
    <property type="entry name" value="DUF3533"/>
</dbReference>
<gene>
    <name evidence="3" type="ORF">CBER1_10591</name>
</gene>
<dbReference type="OrthoDB" id="2140105at2759"/>
<dbReference type="STRING" id="357750.A0A2S6BXS4"/>
<keyword evidence="1" id="KW-1133">Transmembrane helix</keyword>
<evidence type="ECO:0000256" key="1">
    <source>
        <dbReference type="SAM" id="Phobius"/>
    </source>
</evidence>
<evidence type="ECO:0000313" key="4">
    <source>
        <dbReference type="Proteomes" id="UP000237631"/>
    </source>
</evidence>
<protein>
    <recommendedName>
        <fullName evidence="2">DUF3533 domain-containing protein</fullName>
    </recommendedName>
</protein>
<reference evidence="4" key="1">
    <citation type="journal article" date="2017" name="bioRxiv">
        <title>Conservation of a gene cluster reveals novel cercosporin biosynthetic mechanisms and extends production to the genus Colletotrichum.</title>
        <authorList>
            <person name="de Jonge R."/>
            <person name="Ebert M.K."/>
            <person name="Huitt-Roehl C.R."/>
            <person name="Pal P."/>
            <person name="Suttle J.C."/>
            <person name="Spanner R.E."/>
            <person name="Neubauer J.D."/>
            <person name="Jurick W.M.II."/>
            <person name="Stott K.A."/>
            <person name="Secor G.A."/>
            <person name="Thomma B.P.H.J."/>
            <person name="Van de Peer Y."/>
            <person name="Townsend C.A."/>
            <person name="Bolton M.D."/>
        </authorList>
    </citation>
    <scope>NUCLEOTIDE SEQUENCE [LARGE SCALE GENOMIC DNA]</scope>
    <source>
        <strain evidence="4">CBS538.71</strain>
    </source>
</reference>
<dbReference type="InterPro" id="IPR053001">
    <property type="entry name" value="MNNG_permease-like"/>
</dbReference>
<dbReference type="AlphaFoldDB" id="A0A2S6BXS4"/>
<dbReference type="GO" id="GO:0016020">
    <property type="term" value="C:membrane"/>
    <property type="evidence" value="ECO:0007669"/>
    <property type="project" value="TreeGrafter"/>
</dbReference>
<evidence type="ECO:0000259" key="2">
    <source>
        <dbReference type="Pfam" id="PF12051"/>
    </source>
</evidence>
<feature type="transmembrane region" description="Helical" evidence="1">
    <location>
        <begin position="196"/>
        <end position="215"/>
    </location>
</feature>
<evidence type="ECO:0000313" key="3">
    <source>
        <dbReference type="EMBL" id="PPJ52266.1"/>
    </source>
</evidence>
<feature type="domain" description="DUF3533" evidence="2">
    <location>
        <begin position="30"/>
        <end position="337"/>
    </location>
</feature>
<dbReference type="EMBL" id="PNEN01001710">
    <property type="protein sequence ID" value="PPJ52266.1"/>
    <property type="molecule type" value="Genomic_DNA"/>
</dbReference>
<dbReference type="PANTHER" id="PTHR34814:SF2">
    <property type="entry name" value="DUF3533 DOMAIN-CONTAINING PROTEIN"/>
    <property type="match status" value="1"/>
</dbReference>
<dbReference type="PANTHER" id="PTHR34814">
    <property type="entry name" value="NITROSOGUANIDINE RESISTANCE PROTEIN SNG1"/>
    <property type="match status" value="1"/>
</dbReference>
<dbReference type="Proteomes" id="UP000237631">
    <property type="component" value="Unassembled WGS sequence"/>
</dbReference>
<proteinExistence type="predicted"/>
<feature type="transmembrane region" description="Helical" evidence="1">
    <location>
        <begin position="236"/>
        <end position="255"/>
    </location>
</feature>
<keyword evidence="4" id="KW-1185">Reference proteome</keyword>
<feature type="transmembrane region" description="Helical" evidence="1">
    <location>
        <begin position="298"/>
        <end position="315"/>
    </location>
</feature>
<accession>A0A2S6BXS4</accession>
<organism evidence="3 4">
    <name type="scientific">Cercospora berteroae</name>
    <dbReference type="NCBI Taxonomy" id="357750"/>
    <lineage>
        <taxon>Eukaryota</taxon>
        <taxon>Fungi</taxon>
        <taxon>Dikarya</taxon>
        <taxon>Ascomycota</taxon>
        <taxon>Pezizomycotina</taxon>
        <taxon>Dothideomycetes</taxon>
        <taxon>Dothideomycetidae</taxon>
        <taxon>Mycosphaerellales</taxon>
        <taxon>Mycosphaerellaceae</taxon>
        <taxon>Cercospora</taxon>
    </lineage>
</organism>
<sequence>MASESRIPFRTAALAAKRKIFVKAVVISAIIYLLGTIASMSYLCGSTIKDENRRHNLDILAVHQDSGNISSALGSAYQDLLKDSFPTIIKRSPEEFVTIAEVRQSVCQAKYWAAMYEHNSTSVEDSPTISFIYNGVRWPEAAEILIASANDIMDAAQTAYEAEMLHSARQSNITIVATSPFHGSKLKMEPIAATRVTFVFPVLLQLFLIITLNALCQNFQLHEHVRILDVWMIRFLIGKCFTLLSAFVIAGYIITFRDNWDVSPAAGFFRTAAIYWLLLDVNRLFFETLLGSYVDMRWLSPFIFAWLVFNIASTAQPMELIPAFYRVGYAAPNHSALKP</sequence>
<feature type="transmembrane region" description="Helical" evidence="1">
    <location>
        <begin position="20"/>
        <end position="43"/>
    </location>
</feature>